<dbReference type="PANTHER" id="PTHR34387">
    <property type="entry name" value="SLR1258 PROTEIN"/>
    <property type="match status" value="1"/>
</dbReference>
<evidence type="ECO:0008006" key="4">
    <source>
        <dbReference type="Google" id="ProtNLM"/>
    </source>
</evidence>
<comment type="caution">
    <text evidence="2">The sequence shown here is derived from an EMBL/GenBank/DDBJ whole genome shotgun (WGS) entry which is preliminary data.</text>
</comment>
<dbReference type="AlphaFoldDB" id="F5R8L8"/>
<organism evidence="2 3">
    <name type="scientific">Methyloversatilis universalis (strain ATCC BAA-1314 / DSM 25237 / JCM 13912 / CCUG 52030 / FAM5)</name>
    <dbReference type="NCBI Taxonomy" id="1000565"/>
    <lineage>
        <taxon>Bacteria</taxon>
        <taxon>Pseudomonadati</taxon>
        <taxon>Pseudomonadota</taxon>
        <taxon>Betaproteobacteria</taxon>
        <taxon>Nitrosomonadales</taxon>
        <taxon>Sterolibacteriaceae</taxon>
        <taxon>Methyloversatilis</taxon>
    </lineage>
</organism>
<dbReference type="STRING" id="1000565.METUNv1_00574"/>
<dbReference type="Proteomes" id="UP000005019">
    <property type="component" value="Unassembled WGS sequence"/>
</dbReference>
<dbReference type="InterPro" id="IPR052022">
    <property type="entry name" value="26kDa_periplasmic_antigen"/>
</dbReference>
<dbReference type="PANTHER" id="PTHR34387:SF1">
    <property type="entry name" value="PERIPLASMIC IMMUNOGENIC PROTEIN"/>
    <property type="match status" value="1"/>
</dbReference>
<dbReference type="Gene3D" id="3.30.110.170">
    <property type="entry name" value="Protein of unknown function (DUF541), domain 1"/>
    <property type="match status" value="1"/>
</dbReference>
<sequence length="233" mass="24839">MKHLPWLLLAACISTAQAADTPAPRREGIVVDLNADASRFAPNDLARATAFIELSDATPGALAKKVNAVIQSSLAAAKPYSSVKVRSGNTSTYPVYGKNGRTIESWRMRSELLLESKDQAALSELLGKLQTQMAVGQLTLEPSEDAARDAENAAITDAIAAFNARAKIVAASLGGNWRVLHMNVNNTSGMPPPRPMMRAKVAMAEAAMADMPVEAGESRVSVNISGRIEIDRR</sequence>
<reference evidence="2 3" key="1">
    <citation type="journal article" date="2011" name="J. Bacteriol.">
        <title>Genome sequence of Methyloversatilis universalis FAM5T, a methylotrophic representative of the order Rhodocyclales.</title>
        <authorList>
            <person name="Kittichotirat W."/>
            <person name="Good N.M."/>
            <person name="Hall R."/>
            <person name="Bringel F."/>
            <person name="Lajus A."/>
            <person name="Medigue C."/>
            <person name="Smalley N.E."/>
            <person name="Beck D."/>
            <person name="Bumgarner R."/>
            <person name="Vuilleumier S."/>
            <person name="Kalyuzhnaya M.G."/>
        </authorList>
    </citation>
    <scope>NUCLEOTIDE SEQUENCE [LARGE SCALE GENOMIC DNA]</scope>
    <source>
        <strain evidence="3">ATCC BAA-1314 / JCM 13912 / FAM5</strain>
    </source>
</reference>
<evidence type="ECO:0000313" key="3">
    <source>
        <dbReference type="Proteomes" id="UP000005019"/>
    </source>
</evidence>
<dbReference type="OrthoDB" id="7062395at2"/>
<dbReference type="Pfam" id="PF04402">
    <property type="entry name" value="SIMPL"/>
    <property type="match status" value="1"/>
</dbReference>
<feature type="signal peptide" evidence="1">
    <location>
        <begin position="1"/>
        <end position="18"/>
    </location>
</feature>
<proteinExistence type="predicted"/>
<evidence type="ECO:0000313" key="2">
    <source>
        <dbReference type="EMBL" id="EGK73396.1"/>
    </source>
</evidence>
<dbReference type="RefSeq" id="WP_008058618.1">
    <property type="nucleotide sequence ID" value="NZ_AFHG01000029.1"/>
</dbReference>
<dbReference type="InterPro" id="IPR007497">
    <property type="entry name" value="SIMPL/DUF541"/>
</dbReference>
<evidence type="ECO:0000256" key="1">
    <source>
        <dbReference type="SAM" id="SignalP"/>
    </source>
</evidence>
<keyword evidence="3" id="KW-1185">Reference proteome</keyword>
<dbReference type="EMBL" id="AFHG01000029">
    <property type="protein sequence ID" value="EGK73396.1"/>
    <property type="molecule type" value="Genomic_DNA"/>
</dbReference>
<gene>
    <name evidence="2" type="ORF">METUNv1_00574</name>
</gene>
<protein>
    <recommendedName>
        <fullName evidence="4">Periplasmic/secreted protein</fullName>
    </recommendedName>
</protein>
<dbReference type="eggNOG" id="COG3471">
    <property type="taxonomic scope" value="Bacteria"/>
</dbReference>
<feature type="chain" id="PRO_5003331293" description="Periplasmic/secreted protein" evidence="1">
    <location>
        <begin position="19"/>
        <end position="233"/>
    </location>
</feature>
<dbReference type="Gene3D" id="3.30.70.2970">
    <property type="entry name" value="Protein of unknown function (DUF541), domain 2"/>
    <property type="match status" value="1"/>
</dbReference>
<name>F5R8L8_METUF</name>
<keyword evidence="1" id="KW-0732">Signal</keyword>
<dbReference type="GO" id="GO:0006974">
    <property type="term" value="P:DNA damage response"/>
    <property type="evidence" value="ECO:0007669"/>
    <property type="project" value="TreeGrafter"/>
</dbReference>
<accession>F5R8L8</accession>